<keyword evidence="2 4" id="KW-0067">ATP-binding</keyword>
<dbReference type="EMBL" id="JAGSPN010000427">
    <property type="protein sequence ID" value="MBR7784630.1"/>
    <property type="molecule type" value="Genomic_DNA"/>
</dbReference>
<dbReference type="InterPro" id="IPR051309">
    <property type="entry name" value="ABCF_ATPase"/>
</dbReference>
<dbReference type="InterPro" id="IPR032781">
    <property type="entry name" value="ABC_tran_Xtn"/>
</dbReference>
<comment type="caution">
    <text evidence="4">The sequence shown here is derived from an EMBL/GenBank/DDBJ whole genome shotgun (WGS) entry which is preliminary data.</text>
</comment>
<organism evidence="4 5">
    <name type="scientific">Undibacterium luofuense</name>
    <dbReference type="NCBI Taxonomy" id="2828733"/>
    <lineage>
        <taxon>Bacteria</taxon>
        <taxon>Pseudomonadati</taxon>
        <taxon>Pseudomonadota</taxon>
        <taxon>Betaproteobacteria</taxon>
        <taxon>Burkholderiales</taxon>
        <taxon>Oxalobacteraceae</taxon>
        <taxon>Undibacterium</taxon>
    </lineage>
</organism>
<sequence>GNFSTYQTRKEEQLEIEETENAKFDKLLAQEEVWIRKGVKARRCRDEGRVRRLEDLRLQRSARRDQQGQVKLDITTGERSGKIVAELENVCKSFGDKVIVNDFSSIIL</sequence>
<evidence type="ECO:0000313" key="4">
    <source>
        <dbReference type="EMBL" id="MBR7784630.1"/>
    </source>
</evidence>
<dbReference type="AlphaFoldDB" id="A0A941I9B9"/>
<evidence type="ECO:0000259" key="3">
    <source>
        <dbReference type="Pfam" id="PF12848"/>
    </source>
</evidence>
<accession>A0A941I9B9</accession>
<evidence type="ECO:0000256" key="1">
    <source>
        <dbReference type="ARBA" id="ARBA00022741"/>
    </source>
</evidence>
<gene>
    <name evidence="4" type="ORF">KDM89_21085</name>
</gene>
<dbReference type="PANTHER" id="PTHR42855">
    <property type="entry name" value="ABC TRANSPORTER ATP-BINDING SUBUNIT"/>
    <property type="match status" value="1"/>
</dbReference>
<feature type="non-terminal residue" evidence="4">
    <location>
        <position position="1"/>
    </location>
</feature>
<evidence type="ECO:0000313" key="5">
    <source>
        <dbReference type="Proteomes" id="UP000680067"/>
    </source>
</evidence>
<reference evidence="4" key="1">
    <citation type="submission" date="2021-04" db="EMBL/GenBank/DDBJ databases">
        <title>novel species isolated from subtropical streams in China.</title>
        <authorList>
            <person name="Lu H."/>
        </authorList>
    </citation>
    <scope>NUCLEOTIDE SEQUENCE</scope>
    <source>
        <strain evidence="4">LFS511W</strain>
    </source>
</reference>
<keyword evidence="5" id="KW-1185">Reference proteome</keyword>
<protein>
    <submittedName>
        <fullName evidence="4">ABC transporter ATP-binding protein</fullName>
    </submittedName>
</protein>
<dbReference type="GO" id="GO:0005524">
    <property type="term" value="F:ATP binding"/>
    <property type="evidence" value="ECO:0007669"/>
    <property type="project" value="UniProtKB-KW"/>
</dbReference>
<name>A0A941I9B9_9BURK</name>
<feature type="non-terminal residue" evidence="4">
    <location>
        <position position="108"/>
    </location>
</feature>
<feature type="domain" description="ABC-transporter extension" evidence="3">
    <location>
        <begin position="1"/>
        <end position="65"/>
    </location>
</feature>
<dbReference type="Proteomes" id="UP000680067">
    <property type="component" value="Unassembled WGS sequence"/>
</dbReference>
<dbReference type="Pfam" id="PF12848">
    <property type="entry name" value="ABC_tran_Xtn"/>
    <property type="match status" value="1"/>
</dbReference>
<evidence type="ECO:0000256" key="2">
    <source>
        <dbReference type="ARBA" id="ARBA00022840"/>
    </source>
</evidence>
<keyword evidence="1" id="KW-0547">Nucleotide-binding</keyword>
<proteinExistence type="predicted"/>
<dbReference type="PANTHER" id="PTHR42855:SF1">
    <property type="entry name" value="ABC TRANSPORTER DOMAIN-CONTAINING PROTEIN"/>
    <property type="match status" value="1"/>
</dbReference>